<evidence type="ECO:0000313" key="1">
    <source>
        <dbReference type="EnsemblPlants" id="Solyc10g024430.1.1.1"/>
    </source>
</evidence>
<evidence type="ECO:0000313" key="2">
    <source>
        <dbReference type="Proteomes" id="UP000004994"/>
    </source>
</evidence>
<reference evidence="1" key="1">
    <citation type="journal article" date="2012" name="Nature">
        <title>The tomato genome sequence provides insights into fleshy fruit evolution.</title>
        <authorList>
            <consortium name="Tomato Genome Consortium"/>
        </authorList>
    </citation>
    <scope>NUCLEOTIDE SEQUENCE [LARGE SCALE GENOMIC DNA]</scope>
    <source>
        <strain evidence="1">cv. Heinz 1706</strain>
    </source>
</reference>
<dbReference type="InParanoid" id="A0A3Q7IEI2"/>
<dbReference type="AlphaFoldDB" id="A0A3Q7IEI2"/>
<proteinExistence type="predicted"/>
<sequence length="56" mass="6696">MLLDSISKLLASKPFSSFPFIQSFNPKYFQIKGLGIKYMYLFKKQPNLIYYFITLY</sequence>
<dbReference type="Gramene" id="Solyc10g024430.1.1">
    <property type="protein sequence ID" value="Solyc10g024430.1.1.1"/>
    <property type="gene ID" value="Solyc10g024430.1"/>
</dbReference>
<reference evidence="1" key="2">
    <citation type="submission" date="2019-01" db="UniProtKB">
        <authorList>
            <consortium name="EnsemblPlants"/>
        </authorList>
    </citation>
    <scope>IDENTIFICATION</scope>
    <source>
        <strain evidence="1">cv. Heinz 1706</strain>
    </source>
</reference>
<dbReference type="EnsemblPlants" id="Solyc10g024430.1.1">
    <property type="protein sequence ID" value="Solyc10g024430.1.1.1"/>
    <property type="gene ID" value="Solyc10g024430.1"/>
</dbReference>
<keyword evidence="2" id="KW-1185">Reference proteome</keyword>
<name>A0A3Q7IEI2_SOLLC</name>
<dbReference type="PaxDb" id="4081-Solyc10g024430.1.1"/>
<accession>A0A3Q7IEI2</accession>
<dbReference type="Proteomes" id="UP000004994">
    <property type="component" value="Chromosome 10"/>
</dbReference>
<protein>
    <submittedName>
        <fullName evidence="1">Uncharacterized protein</fullName>
    </submittedName>
</protein>
<organism evidence="1">
    <name type="scientific">Solanum lycopersicum</name>
    <name type="common">Tomato</name>
    <name type="synonym">Lycopersicon esculentum</name>
    <dbReference type="NCBI Taxonomy" id="4081"/>
    <lineage>
        <taxon>Eukaryota</taxon>
        <taxon>Viridiplantae</taxon>
        <taxon>Streptophyta</taxon>
        <taxon>Embryophyta</taxon>
        <taxon>Tracheophyta</taxon>
        <taxon>Spermatophyta</taxon>
        <taxon>Magnoliopsida</taxon>
        <taxon>eudicotyledons</taxon>
        <taxon>Gunneridae</taxon>
        <taxon>Pentapetalae</taxon>
        <taxon>asterids</taxon>
        <taxon>lamiids</taxon>
        <taxon>Solanales</taxon>
        <taxon>Solanaceae</taxon>
        <taxon>Solanoideae</taxon>
        <taxon>Solaneae</taxon>
        <taxon>Solanum</taxon>
        <taxon>Solanum subgen. Lycopersicon</taxon>
    </lineage>
</organism>